<feature type="region of interest" description="Disordered" evidence="1">
    <location>
        <begin position="481"/>
        <end position="571"/>
    </location>
</feature>
<evidence type="ECO:0000256" key="2">
    <source>
        <dbReference type="SAM" id="SignalP"/>
    </source>
</evidence>
<dbReference type="Pfam" id="PF00149">
    <property type="entry name" value="Metallophos"/>
    <property type="match status" value="1"/>
</dbReference>
<feature type="chain" id="PRO_5047219635" evidence="2">
    <location>
        <begin position="18"/>
        <end position="641"/>
    </location>
</feature>
<dbReference type="SUPFAM" id="SSF56300">
    <property type="entry name" value="Metallo-dependent phosphatases"/>
    <property type="match status" value="1"/>
</dbReference>
<dbReference type="Gene3D" id="3.60.21.10">
    <property type="match status" value="1"/>
</dbReference>
<evidence type="ECO:0000259" key="3">
    <source>
        <dbReference type="Pfam" id="PF00149"/>
    </source>
</evidence>
<dbReference type="InterPro" id="IPR004843">
    <property type="entry name" value="Calcineurin-like_PHP"/>
</dbReference>
<comment type="caution">
    <text evidence="4">The sequence shown here is derived from an EMBL/GenBank/DDBJ whole genome shotgun (WGS) entry which is preliminary data.</text>
</comment>
<sequence length="641" mass="66731">MAAALAAAVALPVSADAAITQAHLALTGDTSSTMTVTFKEDAAVADMTALAYARPIGGVDGAAACAVAPAPADCLQIPLRRTDAQGRAGTGPFYTFFTGTFTGLAAGATYDWFVADSVSPAGQTPGTFTTAKGGNKPYTAATYGEVHTDDGDDVVAFGASGPGDYSVQGVVGLSYADRVVWNQDTRPSFVVSSGDNMNDGTMEERWTDLLSGAPASPAGAGRTADTTFIGTFTGSVPFMTALGDHEYKNTAVRGTPSPLYDAHFPNPGNGPSGQETRSYSYDYNGVHWTVLEASPGVHPADYPEYWRHELEWLDADLAAAAQRTRFQVVVMHQPPFHSKTSRVYPEYADPEFRDDVMPIFDRYGVEVVVSGHDAHNVRSFPLVGVPTEDWQEGQPRISPELVAPGKGTTYLEQSTTGKNYDGLLDREPWVAWSQSQETMPAVLLFTFGTRSISAKFVRTDALDPVTRLPLYGGELVDGFTIPQVPLPGSDEPATGPEGPAGPAGPKGDAGAAGAKGDSGATGAAGATGTGMAGAKGDTGAAGAAGAKGDTGARGPAGRDAKATCTVKRGKGAPRVTCKVSGASKSTRATLARSGARLVRGAHTYASGTTTRLRPRRVITRGRYTLRVKAGRSTLTFPVRVS</sequence>
<keyword evidence="2" id="KW-0732">Signal</keyword>
<feature type="domain" description="Calcineurin-like phosphoesterase" evidence="3">
    <location>
        <begin position="183"/>
        <end position="373"/>
    </location>
</feature>
<feature type="compositionally biased region" description="Low complexity" evidence="1">
    <location>
        <begin position="534"/>
        <end position="549"/>
    </location>
</feature>
<keyword evidence="5" id="KW-1185">Reference proteome</keyword>
<feature type="signal peptide" evidence="2">
    <location>
        <begin position="1"/>
        <end position="17"/>
    </location>
</feature>
<accession>A0ABU4HLL3</accession>
<reference evidence="4 5" key="2">
    <citation type="submission" date="2023-10" db="EMBL/GenBank/DDBJ databases">
        <authorList>
            <person name="Han X.F."/>
        </authorList>
    </citation>
    <scope>NUCLEOTIDE SEQUENCE [LARGE SCALE GENOMIC DNA]</scope>
    <source>
        <strain evidence="4 5">KCTC 39840</strain>
    </source>
</reference>
<dbReference type="RefSeq" id="WP_318595877.1">
    <property type="nucleotide sequence ID" value="NZ_JAWSTH010000007.1"/>
</dbReference>
<evidence type="ECO:0000313" key="4">
    <source>
        <dbReference type="EMBL" id="MDW5593617.1"/>
    </source>
</evidence>
<dbReference type="EMBL" id="JAWSTH010000007">
    <property type="protein sequence ID" value="MDW5593617.1"/>
    <property type="molecule type" value="Genomic_DNA"/>
</dbReference>
<gene>
    <name evidence="4" type="ORF">R7226_04675</name>
</gene>
<dbReference type="InterPro" id="IPR051918">
    <property type="entry name" value="STPP_CPPED1"/>
</dbReference>
<feature type="compositionally biased region" description="Low complexity" evidence="1">
    <location>
        <begin position="503"/>
        <end position="524"/>
    </location>
</feature>
<organism evidence="4 5">
    <name type="scientific">Conexibacter stalactiti</name>
    <dbReference type="NCBI Taxonomy" id="1940611"/>
    <lineage>
        <taxon>Bacteria</taxon>
        <taxon>Bacillati</taxon>
        <taxon>Actinomycetota</taxon>
        <taxon>Thermoleophilia</taxon>
        <taxon>Solirubrobacterales</taxon>
        <taxon>Conexibacteraceae</taxon>
        <taxon>Conexibacter</taxon>
    </lineage>
</organism>
<name>A0ABU4HLL3_9ACTN</name>
<protein>
    <submittedName>
        <fullName evidence="4">Metallophosphoesterase</fullName>
    </submittedName>
</protein>
<dbReference type="InterPro" id="IPR029052">
    <property type="entry name" value="Metallo-depent_PP-like"/>
</dbReference>
<evidence type="ECO:0000313" key="5">
    <source>
        <dbReference type="Proteomes" id="UP001284601"/>
    </source>
</evidence>
<reference evidence="5" key="1">
    <citation type="submission" date="2023-07" db="EMBL/GenBank/DDBJ databases">
        <title>Conexibacter stalactiti sp. nov., isolated from stalactites in a lava cave and emended description of the genus Conexibacter.</title>
        <authorList>
            <person name="Lee S.D."/>
        </authorList>
    </citation>
    <scope>NUCLEOTIDE SEQUENCE [LARGE SCALE GENOMIC DNA]</scope>
    <source>
        <strain evidence="5">KCTC 39840</strain>
    </source>
</reference>
<evidence type="ECO:0000256" key="1">
    <source>
        <dbReference type="SAM" id="MobiDB-lite"/>
    </source>
</evidence>
<proteinExistence type="predicted"/>
<dbReference type="Proteomes" id="UP001284601">
    <property type="component" value="Unassembled WGS sequence"/>
</dbReference>
<dbReference type="PANTHER" id="PTHR43143">
    <property type="entry name" value="METALLOPHOSPHOESTERASE, CALCINEURIN SUPERFAMILY"/>
    <property type="match status" value="1"/>
</dbReference>
<dbReference type="PANTHER" id="PTHR43143:SF1">
    <property type="entry name" value="SERINE_THREONINE-PROTEIN PHOSPHATASE CPPED1"/>
    <property type="match status" value="1"/>
</dbReference>